<accession>A0A2T0Q4A5</accession>
<keyword evidence="1" id="KW-0560">Oxidoreductase</keyword>
<dbReference type="InterPro" id="IPR037217">
    <property type="entry name" value="Trp/Indoleamine_2_3_dOase-like"/>
</dbReference>
<reference evidence="1 2" key="1">
    <citation type="submission" date="2018-03" db="EMBL/GenBank/DDBJ databases">
        <title>Genomic Encyclopedia of Archaeal and Bacterial Type Strains, Phase II (KMG-II): from individual species to whole genera.</title>
        <authorList>
            <person name="Goeker M."/>
        </authorList>
    </citation>
    <scope>NUCLEOTIDE SEQUENCE [LARGE SCALE GENOMIC DNA]</scope>
    <source>
        <strain evidence="1 2">DSM 45601</strain>
    </source>
</reference>
<dbReference type="Pfam" id="PF03301">
    <property type="entry name" value="Trp_dioxygenase"/>
    <property type="match status" value="2"/>
</dbReference>
<evidence type="ECO:0000313" key="1">
    <source>
        <dbReference type="EMBL" id="PRX98541.1"/>
    </source>
</evidence>
<dbReference type="GO" id="GO:0020037">
    <property type="term" value="F:heme binding"/>
    <property type="evidence" value="ECO:0007669"/>
    <property type="project" value="InterPro"/>
</dbReference>
<keyword evidence="1" id="KW-0223">Dioxygenase</keyword>
<dbReference type="RefSeq" id="WP_106245761.1">
    <property type="nucleotide sequence ID" value="NZ_PVZC01000004.1"/>
</dbReference>
<evidence type="ECO:0000313" key="2">
    <source>
        <dbReference type="Proteomes" id="UP000237846"/>
    </source>
</evidence>
<sequence>MSAPSPSPTYGGYLELPELLELQHPLAAPAVHDELLFITVQQACELWFKQMLAELTDARDLMVDGDAYRARKRLERCVRVERVLTEQFDVLDTMEPQDFAGFRGALGKGNGGQSAQFWEITLLSGRKDRRFLDRPWYTEDERKRLQRRFNEHSLWDGFLAVLRRAGFPTQHRDQRFAAYHRIAARGAEHHALWELAEALVSHDQAWCLWQARHLMNVHRQIGAKQGTGGSSGASFLEAQQRARFYPELWDLRTGL</sequence>
<comment type="caution">
    <text evidence="1">The sequence shown here is derived from an EMBL/GenBank/DDBJ whole genome shotgun (WGS) entry which is preliminary data.</text>
</comment>
<dbReference type="PANTHER" id="PTHR10138:SF0">
    <property type="entry name" value="TRYPTOPHAN 2,3-DIOXYGENASE"/>
    <property type="match status" value="1"/>
</dbReference>
<dbReference type="EMBL" id="PVZC01000004">
    <property type="protein sequence ID" value="PRX98541.1"/>
    <property type="molecule type" value="Genomic_DNA"/>
</dbReference>
<dbReference type="GO" id="GO:0046872">
    <property type="term" value="F:metal ion binding"/>
    <property type="evidence" value="ECO:0007669"/>
    <property type="project" value="InterPro"/>
</dbReference>
<keyword evidence="2" id="KW-1185">Reference proteome</keyword>
<dbReference type="PANTHER" id="PTHR10138">
    <property type="entry name" value="TRYPTOPHAN 2,3-DIOXYGENASE"/>
    <property type="match status" value="1"/>
</dbReference>
<proteinExistence type="predicted"/>
<dbReference type="GO" id="GO:0019441">
    <property type="term" value="P:L-tryptophan catabolic process to kynurenine"/>
    <property type="evidence" value="ECO:0007669"/>
    <property type="project" value="InterPro"/>
</dbReference>
<dbReference type="GO" id="GO:0019442">
    <property type="term" value="P:L-tryptophan catabolic process to acetyl-CoA"/>
    <property type="evidence" value="ECO:0007669"/>
    <property type="project" value="TreeGrafter"/>
</dbReference>
<dbReference type="GO" id="GO:0004833">
    <property type="term" value="F:L-tryptophan 2,3-dioxygenase activity"/>
    <property type="evidence" value="ECO:0007669"/>
    <property type="project" value="InterPro"/>
</dbReference>
<dbReference type="AlphaFoldDB" id="A0A2T0Q4A5"/>
<protein>
    <submittedName>
        <fullName evidence="1">Tryptophan 2,3-dioxygenase</fullName>
    </submittedName>
</protein>
<dbReference type="Proteomes" id="UP000237846">
    <property type="component" value="Unassembled WGS sequence"/>
</dbReference>
<organism evidence="1 2">
    <name type="scientific">Allonocardiopsis opalescens</name>
    <dbReference type="NCBI Taxonomy" id="1144618"/>
    <lineage>
        <taxon>Bacteria</taxon>
        <taxon>Bacillati</taxon>
        <taxon>Actinomycetota</taxon>
        <taxon>Actinomycetes</taxon>
        <taxon>Streptosporangiales</taxon>
        <taxon>Allonocardiopsis</taxon>
    </lineage>
</organism>
<dbReference type="SUPFAM" id="SSF140959">
    <property type="entry name" value="Indolic compounds 2,3-dioxygenase-like"/>
    <property type="match status" value="1"/>
</dbReference>
<gene>
    <name evidence="1" type="ORF">CLV72_104118</name>
</gene>
<dbReference type="Gene3D" id="1.20.58.480">
    <property type="match status" value="1"/>
</dbReference>
<dbReference type="OrthoDB" id="9776847at2"/>
<dbReference type="InterPro" id="IPR004981">
    <property type="entry name" value="Trp_2_3_dOase"/>
</dbReference>
<name>A0A2T0Q4A5_9ACTN</name>